<dbReference type="EMBL" id="KJ668713">
    <property type="protein sequence ID" value="AHY83184.1"/>
    <property type="molecule type" value="Genomic_DNA"/>
</dbReference>
<accession>A0A023ZUD6</accession>
<dbReference type="KEGG" id="vg:19525670"/>
<reference evidence="3 4" key="1">
    <citation type="submission" date="2014-04" db="EMBL/GenBank/DDBJ databases">
        <title>Complete genome sequence of e4/1c, an Escherichia coli O157:H7-specific phage with proven potential as a biocontrol agent.</title>
        <authorList>
            <person name="McAuliffe O."/>
            <person name="Coffey B."/>
            <person name="Casey A."/>
            <person name="O'Sullivan O."/>
            <person name="Coffey A."/>
            <person name="Ross P."/>
        </authorList>
    </citation>
    <scope>NUCLEOTIDE SEQUENCE [LARGE SCALE GENOMIC DNA]</scope>
</reference>
<evidence type="ECO:0000259" key="2">
    <source>
        <dbReference type="Pfam" id="PF13392"/>
    </source>
</evidence>
<gene>
    <name evidence="3" type="primary">e41c_0034</name>
</gene>
<dbReference type="SUPFAM" id="SSF54060">
    <property type="entry name" value="His-Me finger endonucleases"/>
    <property type="match status" value="1"/>
</dbReference>
<keyword evidence="4" id="KW-1185">Reference proteome</keyword>
<evidence type="ECO:0000256" key="1">
    <source>
        <dbReference type="SAM" id="MobiDB-lite"/>
    </source>
</evidence>
<dbReference type="InterPro" id="IPR003615">
    <property type="entry name" value="HNH_nuc"/>
</dbReference>
<dbReference type="GO" id="GO:0004519">
    <property type="term" value="F:endonuclease activity"/>
    <property type="evidence" value="ECO:0007669"/>
    <property type="project" value="UniProtKB-KW"/>
</dbReference>
<feature type="domain" description="HNH nuclease" evidence="2">
    <location>
        <begin position="57"/>
        <end position="100"/>
    </location>
</feature>
<dbReference type="InterPro" id="IPR044925">
    <property type="entry name" value="His-Me_finger_sf"/>
</dbReference>
<evidence type="ECO:0000313" key="4">
    <source>
        <dbReference type="Proteomes" id="UP000024438"/>
    </source>
</evidence>
<organism evidence="3 4">
    <name type="scientific">Escherichia phage e4/1c</name>
    <dbReference type="NCBI Taxonomy" id="1495286"/>
    <lineage>
        <taxon>Viruses</taxon>
        <taxon>Duplodnaviria</taxon>
        <taxon>Heunggongvirae</taxon>
        <taxon>Uroviricota</taxon>
        <taxon>Caudoviricetes</taxon>
        <taxon>Drexlerviridae</taxon>
        <taxon>Rogunavirinae</taxon>
        <taxon>Rogunavirus</taxon>
        <taxon>Rogunavirus E41c</taxon>
    </lineage>
</organism>
<dbReference type="Gene3D" id="3.90.75.20">
    <property type="match status" value="1"/>
</dbReference>
<keyword evidence="3" id="KW-0378">Hydrolase</keyword>
<proteinExistence type="predicted"/>
<keyword evidence="3" id="KW-0540">Nuclease</keyword>
<dbReference type="Proteomes" id="UP000024438">
    <property type="component" value="Segment"/>
</dbReference>
<name>A0A023ZUD6_9CAUD</name>
<evidence type="ECO:0000313" key="3">
    <source>
        <dbReference type="EMBL" id="AHY83184.1"/>
    </source>
</evidence>
<sequence>MAGYIKYDDFSKYLHLDNDGDLCWSVSVKSSKVGKMKGSPDNYGYKHFHLFGKRWKFHRVIYCLHNKCDLDSSIEVDHIDLDKSNNKPSNLRIASRHDNQQNRGKNKNNTSGYKGVCFHSKTGCYFGRVLFDGKVYSTKYHKLEVDAHKELCKIRSKFKSTYVNNGE</sequence>
<protein>
    <submittedName>
        <fullName evidence="3">Endonuclease protein</fullName>
    </submittedName>
</protein>
<keyword evidence="3" id="KW-0255">Endonuclease</keyword>
<dbReference type="OrthoDB" id="21336at10239"/>
<feature type="region of interest" description="Disordered" evidence="1">
    <location>
        <begin position="87"/>
        <end position="108"/>
    </location>
</feature>
<dbReference type="Pfam" id="PF13392">
    <property type="entry name" value="HNH_3"/>
    <property type="match status" value="1"/>
</dbReference>
<dbReference type="RefSeq" id="YP_009036033.1">
    <property type="nucleotide sequence ID" value="NC_024210.1"/>
</dbReference>